<dbReference type="WBParaSite" id="ES5_v2.g13154.t1">
    <property type="protein sequence ID" value="ES5_v2.g13154.t1"/>
    <property type="gene ID" value="ES5_v2.g13154"/>
</dbReference>
<evidence type="ECO:0000313" key="2">
    <source>
        <dbReference type="WBParaSite" id="ES5_v2.g13154.t1"/>
    </source>
</evidence>
<name>A0AC34F7V8_9BILA</name>
<sequence>MYLQYFFTIFASFLILIKSEDVMPPSGRSYYQLQHQNKGKLTFTLNFLTFSSSYRDSSLVFVVGSEKHCMFQLKLVSNVNSAIILLKKYGDYEGEEKRVEFKDVDEKVEVSYFDDKFFLNQTEVLMKCGVEWMPLDRKTDMIDILIDNAEANPAYVNIVWGDYIKYYDPNPNSTEPEETTANSENPTSTSTKKVIATTTPKLTITTPKKTEETADASVGLIVGISVGGFIFEDVMPPSGRSYYQLQHPNKGKLSFTLNFLTFSSEEKRVDLKDVDEKVEVSYFNDKFFLNETEVLMKCGVEWMPLDKKTDMIDILIDNAEANPAYVNIVWGDYIKYYDPNPNSTEPEETTANSENSTSTKKFIATTTPKLTITTPKKTEETADASVGLIVGISIGGFILGCIIGVGSIVAYLYFMKKQSKSKSNVKTVVTSKSITAPLRQDELDAK</sequence>
<proteinExistence type="predicted"/>
<protein>
    <submittedName>
        <fullName evidence="2">Uncharacterized protein</fullName>
    </submittedName>
</protein>
<accession>A0AC34F7V8</accession>
<organism evidence="1 2">
    <name type="scientific">Panagrolaimus sp. ES5</name>
    <dbReference type="NCBI Taxonomy" id="591445"/>
    <lineage>
        <taxon>Eukaryota</taxon>
        <taxon>Metazoa</taxon>
        <taxon>Ecdysozoa</taxon>
        <taxon>Nematoda</taxon>
        <taxon>Chromadorea</taxon>
        <taxon>Rhabditida</taxon>
        <taxon>Tylenchina</taxon>
        <taxon>Panagrolaimomorpha</taxon>
        <taxon>Panagrolaimoidea</taxon>
        <taxon>Panagrolaimidae</taxon>
        <taxon>Panagrolaimus</taxon>
    </lineage>
</organism>
<evidence type="ECO:0000313" key="1">
    <source>
        <dbReference type="Proteomes" id="UP000887579"/>
    </source>
</evidence>
<reference evidence="2" key="1">
    <citation type="submission" date="2022-11" db="UniProtKB">
        <authorList>
            <consortium name="WormBaseParasite"/>
        </authorList>
    </citation>
    <scope>IDENTIFICATION</scope>
</reference>
<dbReference type="Proteomes" id="UP000887579">
    <property type="component" value="Unplaced"/>
</dbReference>